<sequence>MASIARTSDIRHCWKTTPIRHISKQPKTDRFGAGLFPFHSPLL</sequence>
<evidence type="ECO:0000313" key="1">
    <source>
        <dbReference type="EnsemblMetazoa" id="CJA34205.1"/>
    </source>
</evidence>
<dbReference type="AlphaFoldDB" id="A0A8R1EFV6"/>
<name>A0A8R1EFV6_CAEJA</name>
<proteinExistence type="predicted"/>
<protein>
    <submittedName>
        <fullName evidence="1">Uncharacterized protein</fullName>
    </submittedName>
</protein>
<keyword evidence="2" id="KW-1185">Reference proteome</keyword>
<reference evidence="2" key="1">
    <citation type="submission" date="2010-08" db="EMBL/GenBank/DDBJ databases">
        <authorList>
            <consortium name="Caenorhabditis japonica Sequencing Consortium"/>
            <person name="Wilson R.K."/>
        </authorList>
    </citation>
    <scope>NUCLEOTIDE SEQUENCE [LARGE SCALE GENOMIC DNA]</scope>
    <source>
        <strain evidence="2">DF5081</strain>
    </source>
</reference>
<reference evidence="1" key="2">
    <citation type="submission" date="2022-06" db="UniProtKB">
        <authorList>
            <consortium name="EnsemblMetazoa"/>
        </authorList>
    </citation>
    <scope>IDENTIFICATION</scope>
    <source>
        <strain evidence="1">DF5081</strain>
    </source>
</reference>
<dbReference type="EnsemblMetazoa" id="CJA34205.1">
    <property type="protein sequence ID" value="CJA34205.1"/>
    <property type="gene ID" value="WBGene00210052"/>
</dbReference>
<organism evidence="1 2">
    <name type="scientific">Caenorhabditis japonica</name>
    <dbReference type="NCBI Taxonomy" id="281687"/>
    <lineage>
        <taxon>Eukaryota</taxon>
        <taxon>Metazoa</taxon>
        <taxon>Ecdysozoa</taxon>
        <taxon>Nematoda</taxon>
        <taxon>Chromadorea</taxon>
        <taxon>Rhabditida</taxon>
        <taxon>Rhabditina</taxon>
        <taxon>Rhabditomorpha</taxon>
        <taxon>Rhabditoidea</taxon>
        <taxon>Rhabditidae</taxon>
        <taxon>Peloderinae</taxon>
        <taxon>Caenorhabditis</taxon>
    </lineage>
</organism>
<evidence type="ECO:0000313" key="2">
    <source>
        <dbReference type="Proteomes" id="UP000005237"/>
    </source>
</evidence>
<dbReference type="Proteomes" id="UP000005237">
    <property type="component" value="Unassembled WGS sequence"/>
</dbReference>
<accession>A0A8R1EFV6</accession>